<dbReference type="HOGENOM" id="CLU_028523_2_1_11"/>
<dbReference type="PATRIC" id="fig|1246995.3.peg.3955"/>
<protein>
    <recommendedName>
        <fullName evidence="2">Pyridinium-3,5-bisthiocarboxylic acid mononucleotide nickel insertion protein</fullName>
        <shortName evidence="2">P2TMN nickel insertion protein</shortName>
        <ecNumber evidence="2">4.99.1.12</ecNumber>
    </recommendedName>
    <alternativeName>
        <fullName evidence="2">Nickel-pincer cofactor biosynthesis protein LarC</fullName>
    </alternativeName>
</protein>
<dbReference type="NCBIfam" id="TIGR00299">
    <property type="entry name" value="nickel pincer cofactor biosynthesis protein LarC"/>
    <property type="match status" value="1"/>
</dbReference>
<name>U5W2G8_9ACTN</name>
<dbReference type="GO" id="GO:0016151">
    <property type="term" value="F:nickel cation binding"/>
    <property type="evidence" value="ECO:0007669"/>
    <property type="project" value="UniProtKB-UniRule"/>
</dbReference>
<dbReference type="KEGG" id="afs:AFR_19490"/>
<gene>
    <name evidence="2" type="primary">larC</name>
    <name evidence="3" type="ORF">AFR_19490</name>
</gene>
<dbReference type="GO" id="GO:0016829">
    <property type="term" value="F:lyase activity"/>
    <property type="evidence" value="ECO:0007669"/>
    <property type="project" value="UniProtKB-UniRule"/>
</dbReference>
<dbReference type="RefSeq" id="WP_023362542.1">
    <property type="nucleotide sequence ID" value="NC_022657.1"/>
</dbReference>
<evidence type="ECO:0000313" key="4">
    <source>
        <dbReference type="Proteomes" id="UP000017746"/>
    </source>
</evidence>
<keyword evidence="2" id="KW-0456">Lyase</keyword>
<reference evidence="3 4" key="1">
    <citation type="journal article" date="2014" name="J. Biotechnol.">
        <title>Complete genome sequence of the actinobacterium Actinoplanes friuliensis HAG 010964, producer of the lipopeptide antibiotic friulimycin.</title>
        <authorList>
            <person name="Ruckert C."/>
            <person name="Szczepanowski R."/>
            <person name="Albersmeier A."/>
            <person name="Goesmann A."/>
            <person name="Fischer N."/>
            <person name="Steinkamper A."/>
            <person name="Puhler A."/>
            <person name="Biener R."/>
            <person name="Schwartz D."/>
            <person name="Kalinowski J."/>
        </authorList>
    </citation>
    <scope>NUCLEOTIDE SEQUENCE [LARGE SCALE GENOMIC DNA]</scope>
    <source>
        <strain evidence="3 4">DSM 7358</strain>
    </source>
</reference>
<dbReference type="PANTHER" id="PTHR36566:SF1">
    <property type="entry name" value="PYRIDINIUM-3,5-BISTHIOCARBOXYLIC ACID MONONUCLEOTIDE NICKEL INSERTION PROTEIN"/>
    <property type="match status" value="1"/>
</dbReference>
<dbReference type="Gene3D" id="3.30.70.1380">
    <property type="entry name" value="Transcriptional regulatory protein pf0864 domain like"/>
    <property type="match status" value="1"/>
</dbReference>
<keyword evidence="1 2" id="KW-0533">Nickel</keyword>
<accession>U5W2G8</accession>
<dbReference type="InterPro" id="IPR002822">
    <property type="entry name" value="Ni_insertion"/>
</dbReference>
<evidence type="ECO:0000256" key="1">
    <source>
        <dbReference type="ARBA" id="ARBA00022596"/>
    </source>
</evidence>
<comment type="function">
    <text evidence="2">Involved in the biosynthesis of a nickel-pincer cofactor ((SCS)Ni(II) pincer complex). Binds Ni(2+), and functions in nickel delivery to pyridinium-3,5-bisthiocarboxylic acid mononucleotide (P2TMN), to form the mature cofactor. Is thus probably required for the activation of nickel-pincer cofactor-dependent enzymes.</text>
</comment>
<proteinExistence type="inferred from homology"/>
<dbReference type="eggNOG" id="COG1641">
    <property type="taxonomic scope" value="Bacteria"/>
</dbReference>
<dbReference type="Proteomes" id="UP000017746">
    <property type="component" value="Chromosome"/>
</dbReference>
<dbReference type="PANTHER" id="PTHR36566">
    <property type="entry name" value="NICKEL INSERTION PROTEIN-RELATED"/>
    <property type="match status" value="1"/>
</dbReference>
<dbReference type="HAMAP" id="MF_01074">
    <property type="entry name" value="LarC"/>
    <property type="match status" value="1"/>
</dbReference>
<dbReference type="Pfam" id="PF01969">
    <property type="entry name" value="Ni_insertion"/>
    <property type="match status" value="1"/>
</dbReference>
<evidence type="ECO:0000313" key="3">
    <source>
        <dbReference type="EMBL" id="AGZ42170.1"/>
    </source>
</evidence>
<comment type="catalytic activity">
    <reaction evidence="2">
        <text>Ni(II)-pyridinium-3,5-bisthiocarboxylate mononucleotide = pyridinium-3,5-bisthiocarboxylate mononucleotide + Ni(2+)</text>
        <dbReference type="Rhea" id="RHEA:54784"/>
        <dbReference type="ChEBI" id="CHEBI:49786"/>
        <dbReference type="ChEBI" id="CHEBI:137372"/>
        <dbReference type="ChEBI" id="CHEBI:137373"/>
        <dbReference type="EC" id="4.99.1.12"/>
    </reaction>
</comment>
<comment type="similarity">
    <text evidence="2">Belongs to the LarC family.</text>
</comment>
<dbReference type="AlphaFoldDB" id="U5W2G8"/>
<keyword evidence="4" id="KW-1185">Reference proteome</keyword>
<dbReference type="EMBL" id="CP006272">
    <property type="protein sequence ID" value="AGZ42170.1"/>
    <property type="molecule type" value="Genomic_DNA"/>
</dbReference>
<evidence type="ECO:0000256" key="2">
    <source>
        <dbReference type="HAMAP-Rule" id="MF_01074"/>
    </source>
</evidence>
<dbReference type="STRING" id="1246995.AFR_19490"/>
<organism evidence="3 4">
    <name type="scientific">Actinoplanes friuliensis DSM 7358</name>
    <dbReference type="NCBI Taxonomy" id="1246995"/>
    <lineage>
        <taxon>Bacteria</taxon>
        <taxon>Bacillati</taxon>
        <taxon>Actinomycetota</taxon>
        <taxon>Actinomycetes</taxon>
        <taxon>Micromonosporales</taxon>
        <taxon>Micromonosporaceae</taxon>
        <taxon>Actinoplanes</taxon>
    </lineage>
</organism>
<sequence>MSRHAWIDASAGVAGDMLLGALLDAGASLEVVQRAVDAVLPDSIALSAATVTRAGLRALKAEVTPLVAAPPHRTWRDIRALLDGSGDALAVFERLAEAEGRVHGVDADEVHFHEVGALDSVADIVGVCAALRDLGVTSVSAGEVALGAGRVRTAHGELPVPAPAVLELSRGWRVTSGGGSNELATPTGLALIQALAGRCEDLPPMTVDTVGVGAGGRDTPGRANVVRVVLGAPVPSTSAQSVVLEANVDDLDPRLWPGVLTGLLAEGADDAWLVPILMKKGRPAHTLTVLCTPERAAALRTRIFRDTSTLGVRESSRTKTALPRAFREVTVAGGTVAIKIGYADGLITQAMPEFADVAALAAGTGRPERVVLQEALAAATAAGLIAGLAWAG</sequence>
<dbReference type="GO" id="GO:0051604">
    <property type="term" value="P:protein maturation"/>
    <property type="evidence" value="ECO:0007669"/>
    <property type="project" value="UniProtKB-UniRule"/>
</dbReference>
<dbReference type="EC" id="4.99.1.12" evidence="2"/>